<proteinExistence type="inferred from homology"/>
<keyword evidence="5 6" id="KW-0472">Membrane</keyword>
<name>A0A928VQY0_9CYAN</name>
<dbReference type="GO" id="GO:0016020">
    <property type="term" value="C:membrane"/>
    <property type="evidence" value="ECO:0007669"/>
    <property type="project" value="UniProtKB-SubCell"/>
</dbReference>
<evidence type="ECO:0000256" key="5">
    <source>
        <dbReference type="ARBA" id="ARBA00023136"/>
    </source>
</evidence>
<dbReference type="Proteomes" id="UP000625316">
    <property type="component" value="Unassembled WGS sequence"/>
</dbReference>
<gene>
    <name evidence="7" type="ORF">IQ266_14555</name>
</gene>
<evidence type="ECO:0000313" key="8">
    <source>
        <dbReference type="Proteomes" id="UP000625316"/>
    </source>
</evidence>
<comment type="subcellular location">
    <subcellularLocation>
        <location evidence="1">Membrane</location>
        <topology evidence="1">Multi-pass membrane protein</topology>
    </subcellularLocation>
</comment>
<comment type="caution">
    <text evidence="7">The sequence shown here is derived from an EMBL/GenBank/DDBJ whole genome shotgun (WGS) entry which is preliminary data.</text>
</comment>
<keyword evidence="8" id="KW-1185">Reference proteome</keyword>
<evidence type="ECO:0000256" key="6">
    <source>
        <dbReference type="SAM" id="Phobius"/>
    </source>
</evidence>
<dbReference type="InterPro" id="IPR005691">
    <property type="entry name" value="Tic20"/>
</dbReference>
<evidence type="ECO:0000256" key="1">
    <source>
        <dbReference type="ARBA" id="ARBA00004141"/>
    </source>
</evidence>
<dbReference type="Pfam" id="PF16166">
    <property type="entry name" value="TIC20"/>
    <property type="match status" value="1"/>
</dbReference>
<dbReference type="EMBL" id="JADEXQ010000048">
    <property type="protein sequence ID" value="MBE9030955.1"/>
    <property type="molecule type" value="Genomic_DNA"/>
</dbReference>
<reference evidence="7" key="1">
    <citation type="submission" date="2020-10" db="EMBL/GenBank/DDBJ databases">
        <authorList>
            <person name="Castelo-Branco R."/>
            <person name="Eusebio N."/>
            <person name="Adriana R."/>
            <person name="Vieira A."/>
            <person name="Brugerolle De Fraissinette N."/>
            <person name="Rezende De Castro R."/>
            <person name="Schneider M.P."/>
            <person name="Vasconcelos V."/>
            <person name="Leao P.N."/>
        </authorList>
    </citation>
    <scope>NUCLEOTIDE SEQUENCE</scope>
    <source>
        <strain evidence="7">LEGE 11480</strain>
    </source>
</reference>
<protein>
    <submittedName>
        <fullName evidence="7">Uncharacterized protein</fullName>
    </submittedName>
</protein>
<evidence type="ECO:0000313" key="7">
    <source>
        <dbReference type="EMBL" id="MBE9030955.1"/>
    </source>
</evidence>
<evidence type="ECO:0000256" key="3">
    <source>
        <dbReference type="ARBA" id="ARBA00022692"/>
    </source>
</evidence>
<feature type="transmembrane region" description="Helical" evidence="6">
    <location>
        <begin position="99"/>
        <end position="120"/>
    </location>
</feature>
<comment type="similarity">
    <text evidence="2">Belongs to the Tic20 family.</text>
</comment>
<keyword evidence="3 6" id="KW-0812">Transmembrane</keyword>
<sequence length="174" mass="19280">MAWRGSSTIVDRIWAALPYILPIASSSFYAFAFVKLLPATAVVMAPISLIGMAYYSVVGTLGMFGELLIFFGLFLFVVRNPKISHFIRYNTMQAMMIGIMITLVNAVFQAINLSAQFVFMQQATDPLGFVLLFFFAAIFVFAAASYCYSLYSVAQGKYAEIKWISDAAYAQTQG</sequence>
<dbReference type="AlphaFoldDB" id="A0A928VQY0"/>
<keyword evidence="4 6" id="KW-1133">Transmembrane helix</keyword>
<evidence type="ECO:0000256" key="4">
    <source>
        <dbReference type="ARBA" id="ARBA00022989"/>
    </source>
</evidence>
<dbReference type="PANTHER" id="PTHR33510">
    <property type="entry name" value="PROTEIN TIC 20-II, CHLOROPLASTIC"/>
    <property type="match status" value="1"/>
</dbReference>
<dbReference type="PANTHER" id="PTHR33510:SF5">
    <property type="entry name" value="PROTEIN TIC 20-II, CHLOROPLASTIC"/>
    <property type="match status" value="1"/>
</dbReference>
<feature type="transmembrane region" description="Helical" evidence="6">
    <location>
        <begin position="12"/>
        <end position="32"/>
    </location>
</feature>
<feature type="transmembrane region" description="Helical" evidence="6">
    <location>
        <begin position="126"/>
        <end position="148"/>
    </location>
</feature>
<feature type="transmembrane region" description="Helical" evidence="6">
    <location>
        <begin position="52"/>
        <end position="78"/>
    </location>
</feature>
<organism evidence="7 8">
    <name type="scientific">Romeriopsis navalis LEGE 11480</name>
    <dbReference type="NCBI Taxonomy" id="2777977"/>
    <lineage>
        <taxon>Bacteria</taxon>
        <taxon>Bacillati</taxon>
        <taxon>Cyanobacteriota</taxon>
        <taxon>Cyanophyceae</taxon>
        <taxon>Leptolyngbyales</taxon>
        <taxon>Leptolyngbyaceae</taxon>
        <taxon>Romeriopsis</taxon>
        <taxon>Romeriopsis navalis</taxon>
    </lineage>
</organism>
<dbReference type="RefSeq" id="WP_264325783.1">
    <property type="nucleotide sequence ID" value="NZ_JADEXQ010000048.1"/>
</dbReference>
<accession>A0A928VQY0</accession>
<evidence type="ECO:0000256" key="2">
    <source>
        <dbReference type="ARBA" id="ARBA00009596"/>
    </source>
</evidence>